<accession>A0AC61QYB2</accession>
<dbReference type="Proteomes" id="UP000307720">
    <property type="component" value="Unassembled WGS sequence"/>
</dbReference>
<gene>
    <name evidence="1" type="ORF">E5357_11720</name>
</gene>
<protein>
    <submittedName>
        <fullName evidence="1">Uncharacterized protein</fullName>
    </submittedName>
</protein>
<sequence>MRRKELWLKATEATEKRGVKQYKYLYRKMLDENIIRKAYKKLRKGKTKRKEIQQIDADLDNEVTAMRRMIENTKPPDVPVEHPKLAYRPKRRTPKLIKEKGKLRKIFMPEIHEQWLHHIIVLILEPIITATAYPYSCGSFPKRGAHYGKKALLKIIRKGKNIRNFAKIDIRHFYDSIRLNILMRELRIRIKDELFLYIVELCLQGFKKGIPLGFYISQWLANYLLEPLDRFITEKLGIKNLIRYMDDIVMGDDNKKKLHKAIAEIRQFIGRRFRLKLKKNYQVFKFNFQKKNGKVIGRVIDFMGFLFFRNRTTMRKAIMLSATRLAKKLARAKEAGRGYFKKHLEAMLSYIGWFSCTDTYDAYQDYIKPHINVRRLKKIISKLTRRANKNEAVDKGAKRQQTGRVAACGA</sequence>
<proteinExistence type="predicted"/>
<comment type="caution">
    <text evidence="1">The sequence shown here is derived from an EMBL/GenBank/DDBJ whole genome shotgun (WGS) entry which is preliminary data.</text>
</comment>
<organism evidence="1 2">
    <name type="scientific">Hominisplanchenecus murintestinalis</name>
    <dbReference type="NCBI Taxonomy" id="2941517"/>
    <lineage>
        <taxon>Bacteria</taxon>
        <taxon>Bacillati</taxon>
        <taxon>Bacillota</taxon>
        <taxon>Clostridia</taxon>
        <taxon>Lachnospirales</taxon>
        <taxon>Lachnospiraceae</taxon>
        <taxon>Hominisplanchenecus</taxon>
    </lineage>
</organism>
<name>A0AC61QYB2_9FIRM</name>
<reference evidence="1" key="1">
    <citation type="submission" date="2019-04" db="EMBL/GenBank/DDBJ databases">
        <title>Microbes associate with the intestines of laboratory mice.</title>
        <authorList>
            <person name="Navarre W."/>
            <person name="Wong E."/>
            <person name="Huang K."/>
            <person name="Tropini C."/>
            <person name="Ng K."/>
            <person name="Yu B."/>
        </authorList>
    </citation>
    <scope>NUCLEOTIDE SEQUENCE</scope>
    <source>
        <strain evidence="1">NM72_1-8</strain>
    </source>
</reference>
<keyword evidence="2" id="KW-1185">Reference proteome</keyword>
<evidence type="ECO:0000313" key="2">
    <source>
        <dbReference type="Proteomes" id="UP000307720"/>
    </source>
</evidence>
<dbReference type="EMBL" id="SRZB01000027">
    <property type="protein sequence ID" value="TGX97725.1"/>
    <property type="molecule type" value="Genomic_DNA"/>
</dbReference>
<evidence type="ECO:0000313" key="1">
    <source>
        <dbReference type="EMBL" id="TGX97725.1"/>
    </source>
</evidence>